<dbReference type="InterPro" id="IPR044974">
    <property type="entry name" value="Disease_R_plants"/>
</dbReference>
<name>D7MBP2_ARALL</name>
<dbReference type="Gene3D" id="3.40.50.300">
    <property type="entry name" value="P-loop containing nucleotide triphosphate hydrolases"/>
    <property type="match status" value="1"/>
</dbReference>
<dbReference type="SUPFAM" id="SSF52058">
    <property type="entry name" value="L domain-like"/>
    <property type="match status" value="1"/>
</dbReference>
<dbReference type="PANTHER" id="PTHR11017">
    <property type="entry name" value="LEUCINE-RICH REPEAT-CONTAINING PROTEIN"/>
    <property type="match status" value="1"/>
</dbReference>
<dbReference type="InterPro" id="IPR036390">
    <property type="entry name" value="WH_DNA-bd_sf"/>
</dbReference>
<feature type="domain" description="TIR" evidence="4">
    <location>
        <begin position="1"/>
        <end position="121"/>
    </location>
</feature>
<dbReference type="Gene3D" id="3.40.50.10140">
    <property type="entry name" value="Toll/interleukin-1 receptor homology (TIR) domain"/>
    <property type="match status" value="1"/>
</dbReference>
<dbReference type="PANTHER" id="PTHR11017:SF518">
    <property type="entry name" value="DISEASE RESISTANCE PROTEIN (TIR-NBS-LRR CLASS)-RELATED"/>
    <property type="match status" value="1"/>
</dbReference>
<evidence type="ECO:0000256" key="2">
    <source>
        <dbReference type="ARBA" id="ARBA00022737"/>
    </source>
</evidence>
<protein>
    <submittedName>
        <fullName evidence="5">Predicted protein</fullName>
    </submittedName>
</protein>
<dbReference type="InterPro" id="IPR035897">
    <property type="entry name" value="Toll_tir_struct_dom_sf"/>
</dbReference>
<keyword evidence="6" id="KW-1185">Reference proteome</keyword>
<dbReference type="OrthoDB" id="1111679at2759"/>
<dbReference type="AlphaFoldDB" id="D7MBP2"/>
<dbReference type="Gene3D" id="3.80.10.10">
    <property type="entry name" value="Ribonuclease Inhibitor"/>
    <property type="match status" value="2"/>
</dbReference>
<evidence type="ECO:0000313" key="6">
    <source>
        <dbReference type="Proteomes" id="UP000008694"/>
    </source>
</evidence>
<dbReference type="HOGENOM" id="CLU_001561_0_3_1"/>
<dbReference type="GO" id="GO:0007165">
    <property type="term" value="P:signal transduction"/>
    <property type="evidence" value="ECO:0007669"/>
    <property type="project" value="InterPro"/>
</dbReference>
<dbReference type="EMBL" id="GL348719">
    <property type="protein sequence ID" value="EFH43292.1"/>
    <property type="molecule type" value="Genomic_DNA"/>
</dbReference>
<dbReference type="SUPFAM" id="SSF52200">
    <property type="entry name" value="Toll/Interleukin receptor TIR domain"/>
    <property type="match status" value="1"/>
</dbReference>
<dbReference type="InterPro" id="IPR000157">
    <property type="entry name" value="TIR_dom"/>
</dbReference>
<dbReference type="InterPro" id="IPR032675">
    <property type="entry name" value="LRR_dom_sf"/>
</dbReference>
<dbReference type="PROSITE" id="PS50104">
    <property type="entry name" value="TIR"/>
    <property type="match status" value="1"/>
</dbReference>
<organism evidence="6">
    <name type="scientific">Arabidopsis lyrata subsp. lyrata</name>
    <name type="common">Lyre-leaved rock-cress</name>
    <dbReference type="NCBI Taxonomy" id="81972"/>
    <lineage>
        <taxon>Eukaryota</taxon>
        <taxon>Viridiplantae</taxon>
        <taxon>Streptophyta</taxon>
        <taxon>Embryophyta</taxon>
        <taxon>Tracheophyta</taxon>
        <taxon>Spermatophyta</taxon>
        <taxon>Magnoliopsida</taxon>
        <taxon>eudicotyledons</taxon>
        <taxon>Gunneridae</taxon>
        <taxon>Pentapetalae</taxon>
        <taxon>rosids</taxon>
        <taxon>malvids</taxon>
        <taxon>Brassicales</taxon>
        <taxon>Brassicaceae</taxon>
        <taxon>Camelineae</taxon>
        <taxon>Arabidopsis</taxon>
    </lineage>
</organism>
<dbReference type="PRINTS" id="PR00364">
    <property type="entry name" value="DISEASERSIST"/>
</dbReference>
<dbReference type="InterPro" id="IPR042197">
    <property type="entry name" value="Apaf_helical"/>
</dbReference>
<gene>
    <name evidence="5" type="ORF">ARALYDRAFT_656372</name>
</gene>
<proteinExistence type="predicted"/>
<keyword evidence="3" id="KW-0611">Plant defense</keyword>
<dbReference type="SUPFAM" id="SSF46785">
    <property type="entry name" value="Winged helix' DNA-binding domain"/>
    <property type="match status" value="1"/>
</dbReference>
<dbReference type="Pfam" id="PF01582">
    <property type="entry name" value="TIR"/>
    <property type="match status" value="1"/>
</dbReference>
<evidence type="ECO:0000256" key="1">
    <source>
        <dbReference type="ARBA" id="ARBA00022614"/>
    </source>
</evidence>
<dbReference type="STRING" id="81972.D7MBP2"/>
<dbReference type="InterPro" id="IPR058192">
    <property type="entry name" value="WHD_ROQ1-like"/>
</dbReference>
<evidence type="ECO:0000256" key="3">
    <source>
        <dbReference type="ARBA" id="ARBA00022821"/>
    </source>
</evidence>
<dbReference type="GO" id="GO:0043531">
    <property type="term" value="F:ADP binding"/>
    <property type="evidence" value="ECO:0007669"/>
    <property type="project" value="InterPro"/>
</dbReference>
<sequence>MDFRRKCIDAFVNCNEIPDVIDRVSASVVIFSKSCFSSTSCLDKLVRILQCQRKTGQLVVPVFYGISPSNLVVQEHESADRVREWSSALQELKALPAHQYREECSEWELVEEIVKDVCEKFFPTQQIGINTRVMEIEQLLCKQPWGIRRIGIWGMPGIGKTTLAKTVFDQISGGYEASCFIKNFDMAFHEKGLHRLLEEHFGKILKELPRESRNITRSSLPGEKLRKIRTFVVLDDVHNSLVAESFLGGFHWFGPGSLIIITSRDKQVFRHFQINHVYEVQSLNENEALQLFSQCAFGKHIREQNLLELSKEVIDYANGNPLALRCYGRELKGKKLSEIETTFLKLKLRTPNEIHDLFKSSYEALNDNEKNIFLDIACFFEGENVDYVIQLLEGCGFFPHVGIGVLVEKCLMTISENRVKMHRIIQDFGREISNGQTVQIERCRRLWEPRTIRFLLEDAKLETYGDPKATYTHALGTEDIEGIFLDISNLIFDVKPGAFENMLSLRYLKIFCSSYETYFGLRLPKGLESLPYELRLLHWVNYPLQSLPQEFDPCHLVELNLSYSQLHKLWGGTKNLEMLKMVRLCHSQQLNEINDIGKAQNIELIDLQGCSKLQSFPAMGQLQHLRVVNLSGCTEIRSFPEVSPNIEELHLQGTGIRELPISTVNLSPHVKLNRELSNFLTEFPGVSDALNHERLPSVVEAVLSYHHLGKLVCLNMKDCVHLRSLPQMADLESLKVLNLSGCSELDDIQGFPRNLKELYIGGTAVKKLPQLPQSLEVLNAHGCVSLKAIPFGFNHLPRYYTFSGCSALSPQVITKFLAKALADVEGIAREFKQELNESLAFSFSVPSPATKKPTLNLPAGSSATMRLDPSSISTLLGFVIFIEVAISDDYDEAIGFGVRCVRRWKDKEGVSRSLEKTFHCWTPGEGFHKFQKDHLFVFCDLNLHAFSGKGEDPDIFAGLVVFDFFPVNNQEKLLDGSCTVKSCGVYLTRRRPALKSID</sequence>
<dbReference type="InterPro" id="IPR011713">
    <property type="entry name" value="Leu-rich_rpt_3"/>
</dbReference>
<dbReference type="Pfam" id="PF00931">
    <property type="entry name" value="NB-ARC"/>
    <property type="match status" value="1"/>
</dbReference>
<keyword evidence="2" id="KW-0677">Repeat</keyword>
<dbReference type="Pfam" id="PF23282">
    <property type="entry name" value="WHD_ROQ1"/>
    <property type="match status" value="1"/>
</dbReference>
<dbReference type="InterPro" id="IPR027417">
    <property type="entry name" value="P-loop_NTPase"/>
</dbReference>
<dbReference type="KEGG" id="aly:9305114"/>
<dbReference type="Pfam" id="PF07725">
    <property type="entry name" value="LRR_3"/>
    <property type="match status" value="1"/>
</dbReference>
<keyword evidence="1" id="KW-0433">Leucine-rich repeat</keyword>
<dbReference type="SUPFAM" id="SSF52540">
    <property type="entry name" value="P-loop containing nucleoside triphosphate hydrolases"/>
    <property type="match status" value="1"/>
</dbReference>
<dbReference type="GO" id="GO:0006952">
    <property type="term" value="P:defense response"/>
    <property type="evidence" value="ECO:0007669"/>
    <property type="project" value="UniProtKB-KW"/>
</dbReference>
<evidence type="ECO:0000313" key="5">
    <source>
        <dbReference type="EMBL" id="EFH43292.1"/>
    </source>
</evidence>
<reference evidence="6" key="1">
    <citation type="journal article" date="2011" name="Nat. Genet.">
        <title>The Arabidopsis lyrata genome sequence and the basis of rapid genome size change.</title>
        <authorList>
            <person name="Hu T.T."/>
            <person name="Pattyn P."/>
            <person name="Bakker E.G."/>
            <person name="Cao J."/>
            <person name="Cheng J.-F."/>
            <person name="Clark R.M."/>
            <person name="Fahlgren N."/>
            <person name="Fawcett J.A."/>
            <person name="Grimwood J."/>
            <person name="Gundlach H."/>
            <person name="Haberer G."/>
            <person name="Hollister J.D."/>
            <person name="Ossowski S."/>
            <person name="Ottilar R.P."/>
            <person name="Salamov A.A."/>
            <person name="Schneeberger K."/>
            <person name="Spannagl M."/>
            <person name="Wang X."/>
            <person name="Yang L."/>
            <person name="Nasrallah M.E."/>
            <person name="Bergelson J."/>
            <person name="Carrington J.C."/>
            <person name="Gaut B.S."/>
            <person name="Schmutz J."/>
            <person name="Mayer K.F.X."/>
            <person name="Van de Peer Y."/>
            <person name="Grigoriev I.V."/>
            <person name="Nordborg M."/>
            <person name="Weigel D."/>
            <person name="Guo Y.-L."/>
        </authorList>
    </citation>
    <scope>NUCLEOTIDE SEQUENCE [LARGE SCALE GENOMIC DNA]</scope>
    <source>
        <strain evidence="6">cv. MN47</strain>
    </source>
</reference>
<dbReference type="Gramene" id="Al_scaffold_0007_427">
    <property type="protein sequence ID" value="Al_scaffold_0007_427"/>
    <property type="gene ID" value="Al_scaffold_0007_427"/>
</dbReference>
<dbReference type="InterPro" id="IPR002182">
    <property type="entry name" value="NB-ARC"/>
</dbReference>
<evidence type="ECO:0000259" key="4">
    <source>
        <dbReference type="PROSITE" id="PS50104"/>
    </source>
</evidence>
<dbReference type="Proteomes" id="UP000008694">
    <property type="component" value="Unassembled WGS sequence"/>
</dbReference>
<accession>D7MBP2</accession>
<dbReference type="Gene3D" id="1.10.8.430">
    <property type="entry name" value="Helical domain of apoptotic protease-activating factors"/>
    <property type="match status" value="1"/>
</dbReference>